<accession>Q4KCB5</accession>
<name>Q4KCB5_PSEF5</name>
<evidence type="ECO:0000256" key="1">
    <source>
        <dbReference type="SAM" id="Coils"/>
    </source>
</evidence>
<dbReference type="AlphaFoldDB" id="Q4KCB5"/>
<protein>
    <submittedName>
        <fullName evidence="2">Uncharacterized protein</fullName>
    </submittedName>
</protein>
<dbReference type="Proteomes" id="UP000008540">
    <property type="component" value="Chromosome"/>
</dbReference>
<organism evidence="2 3">
    <name type="scientific">Pseudomonas fluorescens (strain ATCC BAA-477 / NRRL B-23932 / Pf-5)</name>
    <dbReference type="NCBI Taxonomy" id="220664"/>
    <lineage>
        <taxon>Bacteria</taxon>
        <taxon>Pseudomonadati</taxon>
        <taxon>Pseudomonadota</taxon>
        <taxon>Gammaproteobacteria</taxon>
        <taxon>Pseudomonadales</taxon>
        <taxon>Pseudomonadaceae</taxon>
        <taxon>Pseudomonas</taxon>
    </lineage>
</organism>
<gene>
    <name evidence="2" type="ordered locus">PFL_3012</name>
</gene>
<sequence length="154" mass="17672">MTKPTRPTRRDEQAALLDECIAQALESMLEQDTDITHRAVVRAIEGLSAPSSITRDNYRRSLVEFYQATQAERRQWVKRVQKVSQANVIAQLAAKDLRIQELERQVTTLTASHKAIILAVGEMGGMKAWSRFFEKYEHVSKELQMLLHQSDFSK</sequence>
<dbReference type="EMBL" id="CP000076">
    <property type="protein sequence ID" value="AAY96278.1"/>
    <property type="molecule type" value="Genomic_DNA"/>
</dbReference>
<evidence type="ECO:0000313" key="2">
    <source>
        <dbReference type="EMBL" id="AAY96278.1"/>
    </source>
</evidence>
<dbReference type="KEGG" id="pfl:PFL_3012"/>
<proteinExistence type="predicted"/>
<feature type="coiled-coil region" evidence="1">
    <location>
        <begin position="85"/>
        <end position="112"/>
    </location>
</feature>
<dbReference type="HOGENOM" id="CLU_133773_0_0_6"/>
<dbReference type="RefSeq" id="WP_011061300.1">
    <property type="nucleotide sequence ID" value="NC_004129.6"/>
</dbReference>
<dbReference type="STRING" id="220664.PFL_3012"/>
<keyword evidence="1" id="KW-0175">Coiled coil</keyword>
<evidence type="ECO:0000313" key="3">
    <source>
        <dbReference type="Proteomes" id="UP000008540"/>
    </source>
</evidence>
<reference evidence="2 3" key="1">
    <citation type="journal article" date="2005" name="Nat. Biotechnol.">
        <title>Complete genome sequence of the plant commensal Pseudomonas fluorescens Pf-5.</title>
        <authorList>
            <person name="Paulsen I.T."/>
            <person name="Press C.M."/>
            <person name="Ravel J."/>
            <person name="Kobayashi D.Y."/>
            <person name="Myers G.S."/>
            <person name="Mavrodi D.V."/>
            <person name="DeBoy R.T."/>
            <person name="Seshadri R."/>
            <person name="Ren Q."/>
            <person name="Madupu R."/>
            <person name="Dodson R.J."/>
            <person name="Durkin A.S."/>
            <person name="Brinkac L.M."/>
            <person name="Daugherty S.C."/>
            <person name="Sullivan S.A."/>
            <person name="Rosovitz M.J."/>
            <person name="Gwinn M.L."/>
            <person name="Zhou L."/>
            <person name="Schneider D.J."/>
            <person name="Cartinhour S.W."/>
            <person name="Nelson W.C."/>
            <person name="Weidman J."/>
            <person name="Watkins K."/>
            <person name="Tran K."/>
            <person name="Khouri H."/>
            <person name="Pierson E.A."/>
            <person name="Pierson L.S.III."/>
            <person name="Thomashow L.S."/>
            <person name="Loper J.E."/>
        </authorList>
    </citation>
    <scope>NUCLEOTIDE SEQUENCE [LARGE SCALE GENOMIC DNA]</scope>
    <source>
        <strain evidence="3">ATCC BAA-477 / NRRL B-23932 / Pf-5</strain>
    </source>
</reference>
<dbReference type="eggNOG" id="ENOG5032CFD">
    <property type="taxonomic scope" value="Bacteria"/>
</dbReference>